<feature type="region of interest" description="Disordered" evidence="1">
    <location>
        <begin position="92"/>
        <end position="138"/>
    </location>
</feature>
<dbReference type="GeneID" id="57346895"/>
<dbReference type="Proteomes" id="UP000566985">
    <property type="component" value="Unassembled WGS sequence"/>
</dbReference>
<evidence type="ECO:0000313" key="2">
    <source>
        <dbReference type="EMBL" id="NUY98196.1"/>
    </source>
</evidence>
<feature type="region of interest" description="Disordered" evidence="1">
    <location>
        <begin position="1"/>
        <end position="30"/>
    </location>
</feature>
<gene>
    <name evidence="2" type="ORF">HU668_17200</name>
</gene>
<dbReference type="RefSeq" id="WP_159222886.1">
    <property type="nucleotide sequence ID" value="NZ_JABWPE010000022.1"/>
</dbReference>
<accession>A0A7Y6NGU1</accession>
<evidence type="ECO:0000313" key="3">
    <source>
        <dbReference type="Proteomes" id="UP000566985"/>
    </source>
</evidence>
<protein>
    <submittedName>
        <fullName evidence="2">Uncharacterized protein</fullName>
    </submittedName>
</protein>
<sequence length="309" mass="34801">MANGKAHPCSRLAPARSLATKRRGRCGPARHRGVPFRGCALFILPRFVSFPENLRRAETWHPGVFTQGSRAKRRHPVPSGCGFAVSPCVQPDARAPVLPPRRRNSEKHHMQPHGRNNMSQQNVNTTAPESKESSFSKAEPAENISYDAIRRAFRRNLFYVNYPQFNVNTAALRCDFNMHLEYLAAATFTRDEAVFDSGRFRSATELLLINPHEKLLITVALFAPKAGAAPETYETRIVHSANPIGDEEYEESTEYQTTNVYKAAGLLNVAALELFWSEHEGLKKHAQVSLPKGDEYSPFCHWQFSRLRG</sequence>
<feature type="compositionally biased region" description="Polar residues" evidence="1">
    <location>
        <begin position="114"/>
        <end position="128"/>
    </location>
</feature>
<feature type="compositionally biased region" description="Basic residues" evidence="1">
    <location>
        <begin position="100"/>
        <end position="112"/>
    </location>
</feature>
<reference evidence="2 3" key="1">
    <citation type="submission" date="2020-05" db="EMBL/GenBank/DDBJ databases">
        <title>Whole Genome Sequences of Enterobacteriales Associated with the International Space Station.</title>
        <authorList>
            <person name="Bharadwaj A."/>
            <person name="Daudu R."/>
            <person name="Singh N."/>
            <person name="Wood J."/>
            <person name="Debieu M."/>
            <person name="Mason C."/>
            <person name="Wang C."/>
            <person name="Venkateswaran K."/>
        </authorList>
    </citation>
    <scope>NUCLEOTIDE SEQUENCE [LARGE SCALE GENOMIC DNA]</scope>
    <source>
        <strain evidence="2 3">IF5SW-B1</strain>
    </source>
</reference>
<organism evidence="2 3">
    <name type="scientific">Pantoea brenneri</name>
    <dbReference type="NCBI Taxonomy" id="472694"/>
    <lineage>
        <taxon>Bacteria</taxon>
        <taxon>Pseudomonadati</taxon>
        <taxon>Pseudomonadota</taxon>
        <taxon>Gammaproteobacteria</taxon>
        <taxon>Enterobacterales</taxon>
        <taxon>Erwiniaceae</taxon>
        <taxon>Pantoea</taxon>
    </lineage>
</organism>
<proteinExistence type="predicted"/>
<dbReference type="AlphaFoldDB" id="A0A7Y6NGU1"/>
<feature type="compositionally biased region" description="Basic residues" evidence="1">
    <location>
        <begin position="19"/>
        <end position="30"/>
    </location>
</feature>
<evidence type="ECO:0000256" key="1">
    <source>
        <dbReference type="SAM" id="MobiDB-lite"/>
    </source>
</evidence>
<dbReference type="EMBL" id="JABWPM010000022">
    <property type="protein sequence ID" value="NUY98196.1"/>
    <property type="molecule type" value="Genomic_DNA"/>
</dbReference>
<comment type="caution">
    <text evidence="2">The sequence shown here is derived from an EMBL/GenBank/DDBJ whole genome shotgun (WGS) entry which is preliminary data.</text>
</comment>
<name>A0A7Y6NGU1_9GAMM</name>